<dbReference type="AlphaFoldDB" id="A0A6A4C680"/>
<proteinExistence type="predicted"/>
<sequence length="68" mass="7926">MSSNNAVAIEHLMHFMQAQQESIGTQMAEATRRMEQSMKTLLAKRRYLPTYQGKFNEDLDLWLFTTGE</sequence>
<evidence type="ECO:0000313" key="3">
    <source>
        <dbReference type="Proteomes" id="UP000434957"/>
    </source>
</evidence>
<dbReference type="Proteomes" id="UP000434957">
    <property type="component" value="Unassembled WGS sequence"/>
</dbReference>
<evidence type="ECO:0000313" key="2">
    <source>
        <dbReference type="EMBL" id="KAE9285933.1"/>
    </source>
</evidence>
<comment type="caution">
    <text evidence="2">The sequence shown here is derived from an EMBL/GenBank/DDBJ whole genome shotgun (WGS) entry which is preliminary data.</text>
</comment>
<dbReference type="EMBL" id="QXFT01003426">
    <property type="protein sequence ID" value="KAE9285932.1"/>
    <property type="molecule type" value="Genomic_DNA"/>
</dbReference>
<evidence type="ECO:0000313" key="1">
    <source>
        <dbReference type="EMBL" id="KAE9285932.1"/>
    </source>
</evidence>
<gene>
    <name evidence="1" type="ORF">PR003_g26450</name>
    <name evidence="2" type="ORF">PR003_g26451</name>
</gene>
<reference evidence="2 3" key="1">
    <citation type="submission" date="2018-08" db="EMBL/GenBank/DDBJ databases">
        <title>Genomic investigation of the strawberry pathogen Phytophthora fragariae indicates pathogenicity is determined by transcriptional variation in three key races.</title>
        <authorList>
            <person name="Adams T.M."/>
            <person name="Armitage A.D."/>
            <person name="Sobczyk M.K."/>
            <person name="Bates H.J."/>
            <person name="Dunwell J.M."/>
            <person name="Nellist C.F."/>
            <person name="Harrison R.J."/>
        </authorList>
    </citation>
    <scope>NUCLEOTIDE SEQUENCE [LARGE SCALE GENOMIC DNA]</scope>
    <source>
        <strain evidence="2 3">SCRP333</strain>
    </source>
</reference>
<accession>A0A6A4C680</accession>
<name>A0A6A4C680_9STRA</name>
<protein>
    <submittedName>
        <fullName evidence="2">Uncharacterized protein</fullName>
    </submittedName>
</protein>
<organism evidence="2 3">
    <name type="scientific">Phytophthora rubi</name>
    <dbReference type="NCBI Taxonomy" id="129364"/>
    <lineage>
        <taxon>Eukaryota</taxon>
        <taxon>Sar</taxon>
        <taxon>Stramenopiles</taxon>
        <taxon>Oomycota</taxon>
        <taxon>Peronosporomycetes</taxon>
        <taxon>Peronosporales</taxon>
        <taxon>Peronosporaceae</taxon>
        <taxon>Phytophthora</taxon>
    </lineage>
</organism>
<keyword evidence="3" id="KW-1185">Reference proteome</keyword>
<dbReference type="EMBL" id="QXFT01003426">
    <property type="protein sequence ID" value="KAE9285933.1"/>
    <property type="molecule type" value="Genomic_DNA"/>
</dbReference>